<dbReference type="GO" id="GO:0003724">
    <property type="term" value="F:RNA helicase activity"/>
    <property type="evidence" value="ECO:0007669"/>
    <property type="project" value="UniProtKB-EC"/>
</dbReference>
<dbReference type="InterPro" id="IPR001650">
    <property type="entry name" value="Helicase_C-like"/>
</dbReference>
<feature type="domain" description="Helicase ATP-binding" evidence="9">
    <location>
        <begin position="163"/>
        <end position="375"/>
    </location>
</feature>
<dbReference type="SMART" id="SM00490">
    <property type="entry name" value="HELICc"/>
    <property type="match status" value="1"/>
</dbReference>
<feature type="compositionally biased region" description="Acidic residues" evidence="8">
    <location>
        <begin position="562"/>
        <end position="572"/>
    </location>
</feature>
<sequence length="1069" mass="120046">MDDSSAFDPSEMRDALADVTNTQTNKDTEASALARAKGWAEPEIYDYQKYNAGPALEKPAEGEEQEEPVPKWAAKAAKYEWKDEYGDVGPENPQLEQMLFRSEYINRTGLKIGNLQNIEVIAESRERPSPIKHFDDAGLHPIMRQNIRLCGYEFPTPIQAYSIPAVLTGHDLIAIAQTGSGKTAAFLIPVLSQLMGKAKKLAASRPNLAAGYTPGVDSVRAEPLVLIVAPTRELATQIFDEARRLCYRSMLRPCVVYGGAPVRDQRDELQMGCDILIGTPGRLLDFMDKPHILSLRRVKYDHHPLVVALADKFRYTIIDEADELLLSDWESDFTKIMSGGDVNEDADHRYMMFSATFNRACRELARKFLSGDHVRVRIGRPGSTHVNVDQNIVYTEPHLKKKCLYDLLLAMPPSRTLIFVNSKGQADLIDDYLYNLGLPSTSIHSDRTQREREDALRAFRTARCPILVATGVSARGLDIKNVMHVINFDLPSVSFGGITEYIHRIGRTARIGNEGLATSFYCEKDSDIAADLVKILIESKQKVPDFLEHCKPEDAQVNFHDDTDDEDGDEASNDGNGGSGAWGGVQIGDDQDNTPAVISGWDCDKAIMRFLVSTSQAILTWSGLCAILSPLILGSAVQLLPPPPIPVNFTGAIVYNHTGPPNQTKTATPLVIDTFVDADRNDLGFWHGPSTSLPAENGHGYVRLFPSDADQNYHTELGPATCFDMRPYQHMYLHLVFSGSTKFSISLNQLNEKCDSRRSPFLETWDSVEAERYAKGNDIYVPLDHFLVDQSRTVSVSFHGFFSRDSLTLYKVEIVSEVPWGFYVPPKLENGKLFLHCTRPNSFAFGIDDGLPHLVRDVMEILKEEKILVTFFVVGAGLRDKGANFSSVYKEMLQKGHQIALHSDTHQKIEGLETIKAVDEEIVHNMETFQRELGIQSRYFRPPYGTIGARTRQRLAAYIKDPNIINWSVDVEDWLWKDSKTPERQRDAFFRDVGRGGNLVVMHYLSQTTVRYFREFIHFIKSLNIDIMRVDQCLEDPDSPPIDPLRYRKPVNYKVQSNRGPGAKEGMAE</sequence>
<dbReference type="GO" id="GO:0003676">
    <property type="term" value="F:nucleic acid binding"/>
    <property type="evidence" value="ECO:0007669"/>
    <property type="project" value="InterPro"/>
</dbReference>
<dbReference type="Pfam" id="PF01522">
    <property type="entry name" value="Polysacc_deac_1"/>
    <property type="match status" value="1"/>
</dbReference>
<evidence type="ECO:0000256" key="4">
    <source>
        <dbReference type="ARBA" id="ARBA00022806"/>
    </source>
</evidence>
<organism evidence="13 14">
    <name type="scientific">Aspergillus ustus</name>
    <dbReference type="NCBI Taxonomy" id="40382"/>
    <lineage>
        <taxon>Eukaryota</taxon>
        <taxon>Fungi</taxon>
        <taxon>Dikarya</taxon>
        <taxon>Ascomycota</taxon>
        <taxon>Pezizomycotina</taxon>
        <taxon>Eurotiomycetes</taxon>
        <taxon>Eurotiomycetidae</taxon>
        <taxon>Eurotiales</taxon>
        <taxon>Aspergillaceae</taxon>
        <taxon>Aspergillus</taxon>
        <taxon>Aspergillus subgen. Nidulantes</taxon>
    </lineage>
</organism>
<name>A0A0C1C486_ASPUT</name>
<dbReference type="Gene3D" id="3.40.50.300">
    <property type="entry name" value="P-loop containing nucleotide triphosphate hydrolases"/>
    <property type="match status" value="2"/>
</dbReference>
<dbReference type="GO" id="GO:0005524">
    <property type="term" value="F:ATP binding"/>
    <property type="evidence" value="ECO:0007669"/>
    <property type="project" value="UniProtKB-KW"/>
</dbReference>
<dbReference type="Gene3D" id="3.20.20.370">
    <property type="entry name" value="Glycoside hydrolase/deacetylase"/>
    <property type="match status" value="1"/>
</dbReference>
<keyword evidence="2" id="KW-0547">Nucleotide-binding</keyword>
<evidence type="ECO:0000256" key="6">
    <source>
        <dbReference type="ARBA" id="ARBA00047984"/>
    </source>
</evidence>
<keyword evidence="4 13" id="KW-0347">Helicase</keyword>
<dbReference type="InterPro" id="IPR011545">
    <property type="entry name" value="DEAD/DEAH_box_helicase_dom"/>
</dbReference>
<dbReference type="EC" id="3.6.4.13" evidence="1"/>
<reference evidence="13 14" key="1">
    <citation type="submission" date="2014-11" db="EMBL/GenBank/DDBJ databases">
        <title>Genomics derived discovery of secondary metabolites biosynthetic gene clusters in Aspergillus ustus.</title>
        <authorList>
            <person name="Pi B."/>
            <person name="Dai F."/>
            <person name="Song X."/>
            <person name="Zhu C."/>
            <person name="Li H."/>
            <person name="Yu D."/>
        </authorList>
    </citation>
    <scope>NUCLEOTIDE SEQUENCE [LARGE SCALE GENOMIC DNA]</scope>
    <source>
        <strain evidence="13 14">3.3904</strain>
    </source>
</reference>
<dbReference type="PROSITE" id="PS51194">
    <property type="entry name" value="HELICASE_CTER"/>
    <property type="match status" value="1"/>
</dbReference>
<evidence type="ECO:0000256" key="1">
    <source>
        <dbReference type="ARBA" id="ARBA00012552"/>
    </source>
</evidence>
<dbReference type="SMART" id="SM00487">
    <property type="entry name" value="DEXDc"/>
    <property type="match status" value="1"/>
</dbReference>
<accession>A0A0C1C486</accession>
<evidence type="ECO:0000259" key="12">
    <source>
        <dbReference type="PROSITE" id="PS51677"/>
    </source>
</evidence>
<dbReference type="GO" id="GO:0005975">
    <property type="term" value="P:carbohydrate metabolic process"/>
    <property type="evidence" value="ECO:0007669"/>
    <property type="project" value="InterPro"/>
</dbReference>
<dbReference type="EMBL" id="JOMC01000025">
    <property type="protein sequence ID" value="KIA75920.1"/>
    <property type="molecule type" value="Genomic_DNA"/>
</dbReference>
<dbReference type="InterPro" id="IPR011330">
    <property type="entry name" value="Glyco_hydro/deAcase_b/a-brl"/>
</dbReference>
<dbReference type="PROSITE" id="PS51192">
    <property type="entry name" value="HELICASE_ATP_BIND_1"/>
    <property type="match status" value="1"/>
</dbReference>
<dbReference type="InterPro" id="IPR002509">
    <property type="entry name" value="NODB_dom"/>
</dbReference>
<evidence type="ECO:0000256" key="2">
    <source>
        <dbReference type="ARBA" id="ARBA00022741"/>
    </source>
</evidence>
<dbReference type="AlphaFoldDB" id="A0A0C1C486"/>
<evidence type="ECO:0000313" key="13">
    <source>
        <dbReference type="EMBL" id="KIA75920.1"/>
    </source>
</evidence>
<dbReference type="InterPro" id="IPR027417">
    <property type="entry name" value="P-loop_NTPase"/>
</dbReference>
<dbReference type="PANTHER" id="PTHR47958">
    <property type="entry name" value="ATP-DEPENDENT RNA HELICASE DBP3"/>
    <property type="match status" value="1"/>
</dbReference>
<dbReference type="Proteomes" id="UP000053475">
    <property type="component" value="Unassembled WGS sequence"/>
</dbReference>
<comment type="catalytic activity">
    <reaction evidence="6">
        <text>ATP + H2O = ADP + phosphate + H(+)</text>
        <dbReference type="Rhea" id="RHEA:13065"/>
        <dbReference type="ChEBI" id="CHEBI:15377"/>
        <dbReference type="ChEBI" id="CHEBI:15378"/>
        <dbReference type="ChEBI" id="CHEBI:30616"/>
        <dbReference type="ChEBI" id="CHEBI:43474"/>
        <dbReference type="ChEBI" id="CHEBI:456216"/>
        <dbReference type="EC" id="3.6.4.13"/>
    </reaction>
</comment>
<feature type="domain" description="Helicase C-terminal" evidence="10">
    <location>
        <begin position="403"/>
        <end position="551"/>
    </location>
</feature>
<keyword evidence="3" id="KW-0378">Hydrolase</keyword>
<evidence type="ECO:0000313" key="14">
    <source>
        <dbReference type="Proteomes" id="UP000053475"/>
    </source>
</evidence>
<evidence type="ECO:0000259" key="9">
    <source>
        <dbReference type="PROSITE" id="PS51192"/>
    </source>
</evidence>
<evidence type="ECO:0000259" key="10">
    <source>
        <dbReference type="PROSITE" id="PS51194"/>
    </source>
</evidence>
<comment type="caution">
    <text evidence="13">The sequence shown here is derived from an EMBL/GenBank/DDBJ whole genome shotgun (WGS) entry which is preliminary data.</text>
</comment>
<feature type="compositionally biased region" description="Gly residues" evidence="8">
    <location>
        <begin position="575"/>
        <end position="586"/>
    </location>
</feature>
<feature type="domain" description="DEAD-box RNA helicase Q" evidence="11">
    <location>
        <begin position="132"/>
        <end position="160"/>
    </location>
</feature>
<dbReference type="Pfam" id="PF00270">
    <property type="entry name" value="DEAD"/>
    <property type="match status" value="1"/>
</dbReference>
<dbReference type="CDD" id="cd10917">
    <property type="entry name" value="CE4_NodB_like_6s_7s"/>
    <property type="match status" value="1"/>
</dbReference>
<evidence type="ECO:0000259" key="11">
    <source>
        <dbReference type="PROSITE" id="PS51195"/>
    </source>
</evidence>
<dbReference type="InterPro" id="IPR014001">
    <property type="entry name" value="Helicase_ATP-bd"/>
</dbReference>
<keyword evidence="5" id="KW-0067">ATP-binding</keyword>
<dbReference type="CDD" id="cd18787">
    <property type="entry name" value="SF2_C_DEAD"/>
    <property type="match status" value="1"/>
</dbReference>
<feature type="short sequence motif" description="Q motif" evidence="7">
    <location>
        <begin position="132"/>
        <end position="160"/>
    </location>
</feature>
<dbReference type="GO" id="GO:0016810">
    <property type="term" value="F:hydrolase activity, acting on carbon-nitrogen (but not peptide) bonds"/>
    <property type="evidence" value="ECO:0007669"/>
    <property type="project" value="InterPro"/>
</dbReference>
<dbReference type="PROSITE" id="PS51195">
    <property type="entry name" value="Q_MOTIF"/>
    <property type="match status" value="1"/>
</dbReference>
<dbReference type="SUPFAM" id="SSF52540">
    <property type="entry name" value="P-loop containing nucleoside triphosphate hydrolases"/>
    <property type="match status" value="1"/>
</dbReference>
<protein>
    <recommendedName>
        <fullName evidence="1">RNA helicase</fullName>
        <ecNumber evidence="1">3.6.4.13</ecNumber>
    </recommendedName>
</protein>
<dbReference type="PROSITE" id="PS51677">
    <property type="entry name" value="NODB"/>
    <property type="match status" value="1"/>
</dbReference>
<dbReference type="SUPFAM" id="SSF88713">
    <property type="entry name" value="Glycoside hydrolase/deacetylase"/>
    <property type="match status" value="1"/>
</dbReference>
<evidence type="ECO:0000256" key="7">
    <source>
        <dbReference type="PROSITE-ProRule" id="PRU00552"/>
    </source>
</evidence>
<dbReference type="InterPro" id="IPR014014">
    <property type="entry name" value="RNA_helicase_DEAD_Q_motif"/>
</dbReference>
<feature type="domain" description="NodB homology" evidence="12">
    <location>
        <begin position="841"/>
        <end position="1028"/>
    </location>
</feature>
<evidence type="ECO:0000256" key="3">
    <source>
        <dbReference type="ARBA" id="ARBA00022801"/>
    </source>
</evidence>
<dbReference type="Pfam" id="PF00271">
    <property type="entry name" value="Helicase_C"/>
    <property type="match status" value="1"/>
</dbReference>
<gene>
    <name evidence="13" type="ORF">HK57_00281</name>
</gene>
<feature type="region of interest" description="Disordered" evidence="8">
    <location>
        <begin position="554"/>
        <end position="586"/>
    </location>
</feature>
<keyword evidence="14" id="KW-1185">Reference proteome</keyword>
<evidence type="ECO:0000256" key="8">
    <source>
        <dbReference type="SAM" id="MobiDB-lite"/>
    </source>
</evidence>
<evidence type="ECO:0000256" key="5">
    <source>
        <dbReference type="ARBA" id="ARBA00022840"/>
    </source>
</evidence>
<proteinExistence type="predicted"/>